<protein>
    <submittedName>
        <fullName evidence="1">Uncharacterized protein</fullName>
    </submittedName>
</protein>
<reference evidence="1" key="1">
    <citation type="submission" date="2014-09" db="EMBL/GenBank/DDBJ databases">
        <authorList>
            <person name="Magalhaes I.L.F."/>
            <person name="Oliveira U."/>
            <person name="Santos F.R."/>
            <person name="Vidigal T.H.D.A."/>
            <person name="Brescovit A.D."/>
            <person name="Santos A.J."/>
        </authorList>
    </citation>
    <scope>NUCLEOTIDE SEQUENCE</scope>
    <source>
        <tissue evidence="1">Shoot tissue taken approximately 20 cm above the soil surface</tissue>
    </source>
</reference>
<accession>A0A0A9FGW7</accession>
<name>A0A0A9FGW7_ARUDO</name>
<sequence>MADDSTDR</sequence>
<dbReference type="EMBL" id="GBRH01190393">
    <property type="protein sequence ID" value="JAE07503.1"/>
    <property type="molecule type" value="Transcribed_RNA"/>
</dbReference>
<proteinExistence type="predicted"/>
<organism evidence="1">
    <name type="scientific">Arundo donax</name>
    <name type="common">Giant reed</name>
    <name type="synonym">Donax arundinaceus</name>
    <dbReference type="NCBI Taxonomy" id="35708"/>
    <lineage>
        <taxon>Eukaryota</taxon>
        <taxon>Viridiplantae</taxon>
        <taxon>Streptophyta</taxon>
        <taxon>Embryophyta</taxon>
        <taxon>Tracheophyta</taxon>
        <taxon>Spermatophyta</taxon>
        <taxon>Magnoliopsida</taxon>
        <taxon>Liliopsida</taxon>
        <taxon>Poales</taxon>
        <taxon>Poaceae</taxon>
        <taxon>PACMAD clade</taxon>
        <taxon>Arundinoideae</taxon>
        <taxon>Arundineae</taxon>
        <taxon>Arundo</taxon>
    </lineage>
</organism>
<reference evidence="1" key="2">
    <citation type="journal article" date="2015" name="Data Brief">
        <title>Shoot transcriptome of the giant reed, Arundo donax.</title>
        <authorList>
            <person name="Barrero R.A."/>
            <person name="Guerrero F.D."/>
            <person name="Moolhuijzen P."/>
            <person name="Goolsby J.A."/>
            <person name="Tidwell J."/>
            <person name="Bellgard S.E."/>
            <person name="Bellgard M.I."/>
        </authorList>
    </citation>
    <scope>NUCLEOTIDE SEQUENCE</scope>
    <source>
        <tissue evidence="1">Shoot tissue taken approximately 20 cm above the soil surface</tissue>
    </source>
</reference>
<evidence type="ECO:0000313" key="1">
    <source>
        <dbReference type="EMBL" id="JAE07503.1"/>
    </source>
</evidence>